<sequence>MSTSPQRWKVVPRFAEEAVERARLEVVPRVRARAPRVPFVILVSAVLLAGTVGLLLFNTSMQQAAFTGAALEERAEVLTARQQTLKGEVEQLRDPQRLAEAAVAQGMVPAVTPAILDLREGAVVVQGEPASADDALDVSTPEPAKPSVLTPAPIVREVPAETVAPEQPATPEQGAAQGAEQGAAQDGAPTAQQQEQQGVEAPQQQGQQQGQQQAP</sequence>
<feature type="transmembrane region" description="Helical" evidence="2">
    <location>
        <begin position="39"/>
        <end position="57"/>
    </location>
</feature>
<dbReference type="EMBL" id="JAVYII010000007">
    <property type="protein sequence ID" value="MDT9594502.1"/>
    <property type="molecule type" value="Genomic_DNA"/>
</dbReference>
<feature type="compositionally biased region" description="Low complexity" evidence="1">
    <location>
        <begin position="164"/>
        <end position="215"/>
    </location>
</feature>
<comment type="caution">
    <text evidence="3">The sequence shown here is derived from an EMBL/GenBank/DDBJ whole genome shotgun (WGS) entry which is preliminary data.</text>
</comment>
<keyword evidence="2" id="KW-0472">Membrane</keyword>
<gene>
    <name evidence="3" type="ORF">RDV89_15565</name>
</gene>
<evidence type="ECO:0000313" key="3">
    <source>
        <dbReference type="EMBL" id="MDT9594502.1"/>
    </source>
</evidence>
<reference evidence="3 4" key="1">
    <citation type="submission" date="2023-08" db="EMBL/GenBank/DDBJ databases">
        <title>Nocardioides seae sp. nov., a bacterium isolated from a soil.</title>
        <authorList>
            <person name="Wang X."/>
        </authorList>
    </citation>
    <scope>NUCLEOTIDE SEQUENCE [LARGE SCALE GENOMIC DNA]</scope>
    <source>
        <strain evidence="3 4">YZH12</strain>
    </source>
</reference>
<evidence type="ECO:0000256" key="2">
    <source>
        <dbReference type="SAM" id="Phobius"/>
    </source>
</evidence>
<keyword evidence="2" id="KW-1133">Transmembrane helix</keyword>
<accession>A0ABU3PZ41</accession>
<keyword evidence="4" id="KW-1185">Reference proteome</keyword>
<dbReference type="Proteomes" id="UP001268542">
    <property type="component" value="Unassembled WGS sequence"/>
</dbReference>
<protein>
    <recommendedName>
        <fullName evidence="5">Cell division protein FtsL</fullName>
    </recommendedName>
</protein>
<proteinExistence type="predicted"/>
<keyword evidence="2" id="KW-0812">Transmembrane</keyword>
<feature type="region of interest" description="Disordered" evidence="1">
    <location>
        <begin position="131"/>
        <end position="215"/>
    </location>
</feature>
<organism evidence="3 4">
    <name type="scientific">Nocardioides imazamoxiresistens</name>
    <dbReference type="NCBI Taxonomy" id="3231893"/>
    <lineage>
        <taxon>Bacteria</taxon>
        <taxon>Bacillati</taxon>
        <taxon>Actinomycetota</taxon>
        <taxon>Actinomycetes</taxon>
        <taxon>Propionibacteriales</taxon>
        <taxon>Nocardioidaceae</taxon>
        <taxon>Nocardioides</taxon>
    </lineage>
</organism>
<evidence type="ECO:0008006" key="5">
    <source>
        <dbReference type="Google" id="ProtNLM"/>
    </source>
</evidence>
<evidence type="ECO:0000313" key="4">
    <source>
        <dbReference type="Proteomes" id="UP001268542"/>
    </source>
</evidence>
<dbReference type="RefSeq" id="WP_315734339.1">
    <property type="nucleotide sequence ID" value="NZ_JAVYII010000007.1"/>
</dbReference>
<name>A0ABU3PZ41_9ACTN</name>
<evidence type="ECO:0000256" key="1">
    <source>
        <dbReference type="SAM" id="MobiDB-lite"/>
    </source>
</evidence>